<dbReference type="RefSeq" id="WP_258878320.1">
    <property type="nucleotide sequence ID" value="NZ_CP048914.1"/>
</dbReference>
<keyword evidence="2" id="KW-1185">Reference proteome</keyword>
<proteinExistence type="predicted"/>
<protein>
    <submittedName>
        <fullName evidence="1">Uncharacterized protein</fullName>
    </submittedName>
</protein>
<evidence type="ECO:0000313" key="1">
    <source>
        <dbReference type="EMBL" id="QMS84701.1"/>
    </source>
</evidence>
<dbReference type="AlphaFoldDB" id="A0A7L7KPJ0"/>
<accession>A0A7L7KPJ0</accession>
<reference evidence="1 2" key="1">
    <citation type="submission" date="2020-02" db="EMBL/GenBank/DDBJ databases">
        <authorList>
            <person name="Zheng R.K."/>
            <person name="Sun C.M."/>
        </authorList>
    </citation>
    <scope>NUCLEOTIDE SEQUENCE [LARGE SCALE GENOMIC DNA]</scope>
    <source>
        <strain evidence="2">zrk13</strain>
    </source>
</reference>
<dbReference type="Proteomes" id="UP000514720">
    <property type="component" value="Chromosome"/>
</dbReference>
<organism evidence="1 2">
    <name type="scientific">Candidatus Xianfuyuplasma coldseepsis</name>
    <dbReference type="NCBI Taxonomy" id="2782163"/>
    <lineage>
        <taxon>Bacteria</taxon>
        <taxon>Bacillati</taxon>
        <taxon>Mycoplasmatota</taxon>
        <taxon>Mollicutes</taxon>
        <taxon>Candidatus Izemoplasmatales</taxon>
        <taxon>Candidatus Izemoplasmataceae</taxon>
        <taxon>Candidatus Xianfuyuplasma</taxon>
    </lineage>
</organism>
<sequence length="151" mass="17567">MTIDYEIIAVYGTTKKAINEARKDLDALVDEGFIEEQEVMEIATTYNVVILYEYAESNGFSEVLLINNKGEHIDGSTFSIEAVQELQEKLQKVLSFSSFSKADQEQILRHIERHNISKKEFIKEHLDEFLLDKFEDKKDALVAHIKKYYKK</sequence>
<name>A0A7L7KPJ0_9MOLU</name>
<dbReference type="EMBL" id="CP048914">
    <property type="protein sequence ID" value="QMS84701.1"/>
    <property type="molecule type" value="Genomic_DNA"/>
</dbReference>
<dbReference type="KEGG" id="xcl:G4Z02_02680"/>
<gene>
    <name evidence="1" type="ORF">G4Z02_02680</name>
</gene>
<evidence type="ECO:0000313" key="2">
    <source>
        <dbReference type="Proteomes" id="UP000514720"/>
    </source>
</evidence>